<evidence type="ECO:0000313" key="3">
    <source>
        <dbReference type="Proteomes" id="UP000322634"/>
    </source>
</evidence>
<dbReference type="RefSeq" id="WP_148348632.1">
    <property type="nucleotide sequence ID" value="NZ_JBHSBF010000022.1"/>
</dbReference>
<accession>A0A5D0UK19</accession>
<reference evidence="2 3" key="1">
    <citation type="submission" date="2019-08" db="EMBL/GenBank/DDBJ databases">
        <title>Actinomadura sp. nov. CYP1-5 isolated from mountain soil.</title>
        <authorList>
            <person name="Songsumanus A."/>
            <person name="Kuncharoen N."/>
            <person name="Kudo T."/>
            <person name="Yuki M."/>
            <person name="Igarashi Y."/>
            <person name="Tanasupawat S."/>
        </authorList>
    </citation>
    <scope>NUCLEOTIDE SEQUENCE [LARGE SCALE GENOMIC DNA]</scope>
    <source>
        <strain evidence="2 3">GKU157</strain>
    </source>
</reference>
<organism evidence="2 3">
    <name type="scientific">Actinomadura syzygii</name>
    <dbReference type="NCBI Taxonomy" id="1427538"/>
    <lineage>
        <taxon>Bacteria</taxon>
        <taxon>Bacillati</taxon>
        <taxon>Actinomycetota</taxon>
        <taxon>Actinomycetes</taxon>
        <taxon>Streptosporangiales</taxon>
        <taxon>Thermomonosporaceae</taxon>
        <taxon>Actinomadura</taxon>
    </lineage>
</organism>
<feature type="compositionally biased region" description="Polar residues" evidence="1">
    <location>
        <begin position="44"/>
        <end position="70"/>
    </location>
</feature>
<comment type="caution">
    <text evidence="2">The sequence shown here is derived from an EMBL/GenBank/DDBJ whole genome shotgun (WGS) entry which is preliminary data.</text>
</comment>
<keyword evidence="3" id="KW-1185">Reference proteome</keyword>
<evidence type="ECO:0000313" key="2">
    <source>
        <dbReference type="EMBL" id="TYC17489.1"/>
    </source>
</evidence>
<feature type="compositionally biased region" description="Basic and acidic residues" evidence="1">
    <location>
        <begin position="72"/>
        <end position="81"/>
    </location>
</feature>
<sequence>MTFPITAGRSSGVQKRSTTRIDTGVVRTAPSPAAVSATRHPAPNTRTTEGATDTNGTNVGCQRSGASVQLHSRLDSSRESPDAASSHGHRPVP</sequence>
<dbReference type="Proteomes" id="UP000322634">
    <property type="component" value="Unassembled WGS sequence"/>
</dbReference>
<name>A0A5D0UK19_9ACTN</name>
<dbReference type="AlphaFoldDB" id="A0A5D0UK19"/>
<evidence type="ECO:0000256" key="1">
    <source>
        <dbReference type="SAM" id="MobiDB-lite"/>
    </source>
</evidence>
<gene>
    <name evidence="2" type="ORF">FXF65_05635</name>
</gene>
<dbReference type="EMBL" id="VSFF01000002">
    <property type="protein sequence ID" value="TYC17489.1"/>
    <property type="molecule type" value="Genomic_DNA"/>
</dbReference>
<proteinExistence type="predicted"/>
<feature type="region of interest" description="Disordered" evidence="1">
    <location>
        <begin position="1"/>
        <end position="93"/>
    </location>
</feature>
<protein>
    <submittedName>
        <fullName evidence="2">Uncharacterized protein</fullName>
    </submittedName>
</protein>